<protein>
    <submittedName>
        <fullName evidence="1">Uncharacterized protein</fullName>
    </submittedName>
</protein>
<comment type="caution">
    <text evidence="1">The sequence shown here is derived from an EMBL/GenBank/DDBJ whole genome shotgun (WGS) entry which is preliminary data.</text>
</comment>
<evidence type="ECO:0000313" key="1">
    <source>
        <dbReference type="EMBL" id="CAI0425133.1"/>
    </source>
</evidence>
<reference evidence="1" key="1">
    <citation type="submission" date="2022-08" db="EMBL/GenBank/DDBJ databases">
        <authorList>
            <person name="Gutierrez-Valencia J."/>
        </authorList>
    </citation>
    <scope>NUCLEOTIDE SEQUENCE</scope>
</reference>
<dbReference type="Proteomes" id="UP001154282">
    <property type="component" value="Unassembled WGS sequence"/>
</dbReference>
<sequence length="241" mass="27701">MGVEAAVRKGSSLPAAPEGFEAAVEDVRPCAAPDVRDVDRLRSWRIDSPLFVGEENRRIGRTVRVLEFFWGKSREGRGKCDSDEKAYCSDLTSTSNELQMRDATRLSFPHKLILLRLARLKVMGKKAKNDIFISRSYAINILKEAWKVEKKRIYKITLCTERNSRSHYMCPDGIAQPSVKDLYWRCEATKRLLDSTAQHSAHSSTGGPRQQRPGFKLMKFFEEHSMNEVLQSCKLMKDWIW</sequence>
<proteinExistence type="predicted"/>
<dbReference type="EMBL" id="CAMGYJ010000005">
    <property type="protein sequence ID" value="CAI0425133.1"/>
    <property type="molecule type" value="Genomic_DNA"/>
</dbReference>
<dbReference type="AlphaFoldDB" id="A0AAV0KTP5"/>
<keyword evidence="2" id="KW-1185">Reference proteome</keyword>
<accession>A0AAV0KTP5</accession>
<organism evidence="1 2">
    <name type="scientific">Linum tenue</name>
    <dbReference type="NCBI Taxonomy" id="586396"/>
    <lineage>
        <taxon>Eukaryota</taxon>
        <taxon>Viridiplantae</taxon>
        <taxon>Streptophyta</taxon>
        <taxon>Embryophyta</taxon>
        <taxon>Tracheophyta</taxon>
        <taxon>Spermatophyta</taxon>
        <taxon>Magnoliopsida</taxon>
        <taxon>eudicotyledons</taxon>
        <taxon>Gunneridae</taxon>
        <taxon>Pentapetalae</taxon>
        <taxon>rosids</taxon>
        <taxon>fabids</taxon>
        <taxon>Malpighiales</taxon>
        <taxon>Linaceae</taxon>
        <taxon>Linum</taxon>
    </lineage>
</organism>
<gene>
    <name evidence="1" type="ORF">LITE_LOCUS20244</name>
</gene>
<evidence type="ECO:0000313" key="2">
    <source>
        <dbReference type="Proteomes" id="UP001154282"/>
    </source>
</evidence>
<name>A0AAV0KTP5_9ROSI</name>